<dbReference type="SUPFAM" id="SSF51735">
    <property type="entry name" value="NAD(P)-binding Rossmann-fold domains"/>
    <property type="match status" value="1"/>
</dbReference>
<dbReference type="PRINTS" id="PR00081">
    <property type="entry name" value="GDHRDH"/>
</dbReference>
<evidence type="ECO:0000313" key="5">
    <source>
        <dbReference type="EMBL" id="MFC6879062.1"/>
    </source>
</evidence>
<gene>
    <name evidence="5" type="ORF">ACFQKB_04710</name>
</gene>
<dbReference type="EMBL" id="JBHSXS010000002">
    <property type="protein sequence ID" value="MFC6879062.1"/>
    <property type="molecule type" value="Genomic_DNA"/>
</dbReference>
<dbReference type="PANTHER" id="PTHR43391">
    <property type="entry name" value="RETINOL DEHYDROGENASE-RELATED"/>
    <property type="match status" value="1"/>
</dbReference>
<keyword evidence="2" id="KW-0560">Oxidoreductase</keyword>
<accession>A0ABW2CBB7</accession>
<dbReference type="Gene3D" id="3.40.50.720">
    <property type="entry name" value="NAD(P)-binding Rossmann-like Domain"/>
    <property type="match status" value="1"/>
</dbReference>
<proteinExistence type="inferred from homology"/>
<evidence type="ECO:0000256" key="1">
    <source>
        <dbReference type="ARBA" id="ARBA00006484"/>
    </source>
</evidence>
<dbReference type="SMART" id="SM00822">
    <property type="entry name" value="PKS_KR"/>
    <property type="match status" value="1"/>
</dbReference>
<dbReference type="InterPro" id="IPR057326">
    <property type="entry name" value="KR_dom"/>
</dbReference>
<reference evidence="6" key="1">
    <citation type="journal article" date="2019" name="Int. J. Syst. Evol. Microbiol.">
        <title>The Global Catalogue of Microorganisms (GCM) 10K type strain sequencing project: providing services to taxonomists for standard genome sequencing and annotation.</title>
        <authorList>
            <consortium name="The Broad Institute Genomics Platform"/>
            <consortium name="The Broad Institute Genome Sequencing Center for Infectious Disease"/>
            <person name="Wu L."/>
            <person name="Ma J."/>
        </authorList>
    </citation>
    <scope>NUCLEOTIDE SEQUENCE [LARGE SCALE GENOMIC DNA]</scope>
    <source>
        <strain evidence="6">JCM 3369</strain>
    </source>
</reference>
<evidence type="ECO:0000256" key="3">
    <source>
        <dbReference type="RuleBase" id="RU000363"/>
    </source>
</evidence>
<evidence type="ECO:0000259" key="4">
    <source>
        <dbReference type="SMART" id="SM00822"/>
    </source>
</evidence>
<dbReference type="PRINTS" id="PR00080">
    <property type="entry name" value="SDRFAMILY"/>
</dbReference>
<feature type="domain" description="Ketoreductase" evidence="4">
    <location>
        <begin position="8"/>
        <end position="193"/>
    </location>
</feature>
<dbReference type="Proteomes" id="UP001596380">
    <property type="component" value="Unassembled WGS sequence"/>
</dbReference>
<name>A0ABW2CBB7_9ACTN</name>
<dbReference type="Pfam" id="PF00106">
    <property type="entry name" value="adh_short"/>
    <property type="match status" value="1"/>
</dbReference>
<dbReference type="RefSeq" id="WP_160823758.1">
    <property type="nucleotide sequence ID" value="NZ_JBHSXE010000001.1"/>
</dbReference>
<evidence type="ECO:0000313" key="6">
    <source>
        <dbReference type="Proteomes" id="UP001596380"/>
    </source>
</evidence>
<dbReference type="PROSITE" id="PS00061">
    <property type="entry name" value="ADH_SHORT"/>
    <property type="match status" value="1"/>
</dbReference>
<evidence type="ECO:0000256" key="2">
    <source>
        <dbReference type="ARBA" id="ARBA00023002"/>
    </source>
</evidence>
<dbReference type="CDD" id="cd05233">
    <property type="entry name" value="SDR_c"/>
    <property type="match status" value="1"/>
</dbReference>
<organism evidence="5 6">
    <name type="scientific">Actinomadura yumaensis</name>
    <dbReference type="NCBI Taxonomy" id="111807"/>
    <lineage>
        <taxon>Bacteria</taxon>
        <taxon>Bacillati</taxon>
        <taxon>Actinomycetota</taxon>
        <taxon>Actinomycetes</taxon>
        <taxon>Streptosporangiales</taxon>
        <taxon>Thermomonosporaceae</taxon>
        <taxon>Actinomadura</taxon>
    </lineage>
</organism>
<comment type="similarity">
    <text evidence="1 3">Belongs to the short-chain dehydrogenases/reductases (SDR) family.</text>
</comment>
<dbReference type="InterPro" id="IPR002347">
    <property type="entry name" value="SDR_fam"/>
</dbReference>
<dbReference type="InterPro" id="IPR020904">
    <property type="entry name" value="Sc_DH/Rdtase_CS"/>
</dbReference>
<protein>
    <submittedName>
        <fullName evidence="5">SDR family NAD(P)-dependent oxidoreductase</fullName>
    </submittedName>
</protein>
<comment type="caution">
    <text evidence="5">The sequence shown here is derived from an EMBL/GenBank/DDBJ whole genome shotgun (WGS) entry which is preliminary data.</text>
</comment>
<keyword evidence="6" id="KW-1185">Reference proteome</keyword>
<dbReference type="InterPro" id="IPR036291">
    <property type="entry name" value="NAD(P)-bd_dom_sf"/>
</dbReference>
<dbReference type="PANTHER" id="PTHR43391:SF12">
    <property type="entry name" value="OXIDOREDUCTASE EPHD-RELATED"/>
    <property type="match status" value="1"/>
</dbReference>
<sequence>MGVTFEDEVVVVTGAGGGIGRATALAFAERGARIVAADVDTAAVDRTAALAGALGPRAHAFTVDVGCEETMAEFAGEVEELFGVPGVVVNNAGIGMAGSLLDTGPAAWDRIVEVNLGGVARGCRLFGRQMVERGAGGHIVNIASAAAFTPNRAMAAYATTKAAVLMLSQCLRAELAGHRIGVSAVCPGFVDTGISRSTEYVGLDAAGQDRARQAAARLYRLRGYPPEKVAERILHAVEHNSAVLPVTGEAKVNHALSRLSPGALRLMARIDPTARWSERGRADR</sequence>